<dbReference type="Pfam" id="PF03129">
    <property type="entry name" value="HGTP_anticodon"/>
    <property type="match status" value="1"/>
</dbReference>
<evidence type="ECO:0000256" key="4">
    <source>
        <dbReference type="ARBA" id="ARBA00022598"/>
    </source>
</evidence>
<dbReference type="EMBL" id="JAGGJB010000001">
    <property type="protein sequence ID" value="MDN7123513.1"/>
    <property type="molecule type" value="Genomic_DNA"/>
</dbReference>
<keyword evidence="7 10" id="KW-0648">Protein biosynthesis</keyword>
<dbReference type="SUPFAM" id="SSF55681">
    <property type="entry name" value="Class II aaRS and biotin synthetases"/>
    <property type="match status" value="1"/>
</dbReference>
<evidence type="ECO:0000256" key="7">
    <source>
        <dbReference type="ARBA" id="ARBA00022917"/>
    </source>
</evidence>
<dbReference type="FunFam" id="3.30.930.10:FF:000097">
    <property type="entry name" value="Proline--tRNA ligase"/>
    <property type="match status" value="1"/>
</dbReference>
<evidence type="ECO:0000256" key="5">
    <source>
        <dbReference type="ARBA" id="ARBA00022741"/>
    </source>
</evidence>
<dbReference type="PRINTS" id="PR01046">
    <property type="entry name" value="TRNASYNTHPRO"/>
</dbReference>
<dbReference type="FunFam" id="3.30.930.10:FF:000043">
    <property type="entry name" value="Proline--tRNA ligase"/>
    <property type="match status" value="1"/>
</dbReference>
<dbReference type="Gene3D" id="3.30.930.10">
    <property type="entry name" value="Bira Bifunctional Protein, Domain 2"/>
    <property type="match status" value="2"/>
</dbReference>
<dbReference type="Pfam" id="PF04073">
    <property type="entry name" value="tRNA_edit"/>
    <property type="match status" value="1"/>
</dbReference>
<dbReference type="PIRSF" id="PIRSF001535">
    <property type="entry name" value="ProRS_1"/>
    <property type="match status" value="1"/>
</dbReference>
<dbReference type="InterPro" id="IPR036621">
    <property type="entry name" value="Anticodon-bd_dom_sf"/>
</dbReference>
<dbReference type="InterPro" id="IPR023717">
    <property type="entry name" value="Pro-tRNA-Synthase_IIa_type1"/>
</dbReference>
<dbReference type="CDD" id="cd00779">
    <property type="entry name" value="ProRS_core_prok"/>
    <property type="match status" value="1"/>
</dbReference>
<comment type="similarity">
    <text evidence="10">Belongs to the class-II aminoacyl-tRNA synthetase family. ProS type 1 subfamily.</text>
</comment>
<dbReference type="InterPro" id="IPR033730">
    <property type="entry name" value="ProRS_core_prok"/>
</dbReference>
<comment type="function">
    <text evidence="10">Catalyzes the attachment of proline to tRNA(Pro) in a two-step reaction: proline is first activated by ATP to form Pro-AMP and then transferred to the acceptor end of tRNA(Pro). As ProRS can inadvertently accommodate and process non-cognate amino acids such as alanine and cysteine, to avoid such errors it has two additional distinct editing activities against alanine. One activity is designated as 'pretransfer' editing and involves the tRNA(Pro)-independent hydrolysis of activated Ala-AMP. The other activity is designated 'posttransfer' editing and involves deacylation of mischarged Ala-tRNA(Pro). The misacylated Cys-tRNA(Pro) is not edited by ProRS.</text>
</comment>
<comment type="domain">
    <text evidence="10">Consists of three domains: the N-terminal catalytic domain, the editing domain and the C-terminal anticodon-binding domain.</text>
</comment>
<dbReference type="SUPFAM" id="SSF52954">
    <property type="entry name" value="Class II aaRS ABD-related"/>
    <property type="match status" value="1"/>
</dbReference>
<dbReference type="RefSeq" id="WP_301773847.1">
    <property type="nucleotide sequence ID" value="NZ_JAGGJB010000001.1"/>
</dbReference>
<dbReference type="GO" id="GO:0004827">
    <property type="term" value="F:proline-tRNA ligase activity"/>
    <property type="evidence" value="ECO:0007669"/>
    <property type="project" value="UniProtKB-UniRule"/>
</dbReference>
<evidence type="ECO:0000313" key="13">
    <source>
        <dbReference type="Proteomes" id="UP001169492"/>
    </source>
</evidence>
<keyword evidence="5 10" id="KW-0547">Nucleotide-binding</keyword>
<dbReference type="InterPro" id="IPR006195">
    <property type="entry name" value="aa-tRNA-synth_II"/>
</dbReference>
<dbReference type="InterPro" id="IPR050062">
    <property type="entry name" value="Pro-tRNA_synthetase"/>
</dbReference>
<comment type="caution">
    <text evidence="12">The sequence shown here is derived from an EMBL/GenBank/DDBJ whole genome shotgun (WGS) entry which is preliminary data.</text>
</comment>
<dbReference type="InterPro" id="IPR004500">
    <property type="entry name" value="Pro-tRNA-synth_IIa_bac-type"/>
</dbReference>
<dbReference type="CDD" id="cd00861">
    <property type="entry name" value="ProRS_anticodon_short"/>
    <property type="match status" value="1"/>
</dbReference>
<dbReference type="Gene3D" id="3.90.960.10">
    <property type="entry name" value="YbaK/aminoacyl-tRNA synthetase-associated domain"/>
    <property type="match status" value="1"/>
</dbReference>
<evidence type="ECO:0000259" key="11">
    <source>
        <dbReference type="PROSITE" id="PS50862"/>
    </source>
</evidence>
<dbReference type="InterPro" id="IPR002314">
    <property type="entry name" value="aa-tRNA-synt_IIb"/>
</dbReference>
<evidence type="ECO:0000256" key="8">
    <source>
        <dbReference type="ARBA" id="ARBA00023146"/>
    </source>
</evidence>
<proteinExistence type="inferred from homology"/>
<dbReference type="PROSITE" id="PS50862">
    <property type="entry name" value="AA_TRNA_LIGASE_II"/>
    <property type="match status" value="1"/>
</dbReference>
<name>A0AAW7QXG2_9GAMM</name>
<comment type="subunit">
    <text evidence="2 10">Homodimer.</text>
</comment>
<gene>
    <name evidence="10" type="primary">proS</name>
    <name evidence="12" type="ORF">J6I90_01330</name>
</gene>
<evidence type="ECO:0000256" key="1">
    <source>
        <dbReference type="ARBA" id="ARBA00004496"/>
    </source>
</evidence>
<keyword evidence="6 10" id="KW-0067">ATP-binding</keyword>
<evidence type="ECO:0000256" key="6">
    <source>
        <dbReference type="ARBA" id="ARBA00022840"/>
    </source>
</evidence>
<evidence type="ECO:0000256" key="3">
    <source>
        <dbReference type="ARBA" id="ARBA00022490"/>
    </source>
</evidence>
<dbReference type="AlphaFoldDB" id="A0AAW7QXG2"/>
<evidence type="ECO:0000256" key="10">
    <source>
        <dbReference type="HAMAP-Rule" id="MF_01569"/>
    </source>
</evidence>
<protein>
    <recommendedName>
        <fullName evidence="10">Proline--tRNA ligase</fullName>
        <ecNumber evidence="10">6.1.1.15</ecNumber>
    </recommendedName>
    <alternativeName>
        <fullName evidence="10">Prolyl-tRNA synthetase</fullName>
        <shortName evidence="10">ProRS</shortName>
    </alternativeName>
</protein>
<evidence type="ECO:0000256" key="9">
    <source>
        <dbReference type="ARBA" id="ARBA00047671"/>
    </source>
</evidence>
<dbReference type="InterPro" id="IPR007214">
    <property type="entry name" value="YbaK/aa-tRNA-synth-assoc-dom"/>
</dbReference>
<dbReference type="CDD" id="cd04334">
    <property type="entry name" value="ProRS-INS"/>
    <property type="match status" value="1"/>
</dbReference>
<dbReference type="InterPro" id="IPR036754">
    <property type="entry name" value="YbaK/aa-tRNA-synt-asso_dom_sf"/>
</dbReference>
<keyword evidence="4 10" id="KW-0436">Ligase</keyword>
<organism evidence="12 13">
    <name type="scientific">Pseudidiomarina terrestris</name>
    <dbReference type="NCBI Taxonomy" id="2820060"/>
    <lineage>
        <taxon>Bacteria</taxon>
        <taxon>Pseudomonadati</taxon>
        <taxon>Pseudomonadota</taxon>
        <taxon>Gammaproteobacteria</taxon>
        <taxon>Alteromonadales</taxon>
        <taxon>Idiomarinaceae</taxon>
        <taxon>Pseudidiomarina</taxon>
    </lineage>
</organism>
<dbReference type="Proteomes" id="UP001169492">
    <property type="component" value="Unassembled WGS sequence"/>
</dbReference>
<dbReference type="FunFam" id="3.40.50.800:FF:000006">
    <property type="entry name" value="Proline--tRNA ligase"/>
    <property type="match status" value="1"/>
</dbReference>
<dbReference type="FunFam" id="3.90.960.10:FF:000001">
    <property type="entry name" value="Proline--tRNA ligase"/>
    <property type="match status" value="1"/>
</dbReference>
<keyword evidence="3 10" id="KW-0963">Cytoplasm</keyword>
<dbReference type="NCBIfam" id="NF006625">
    <property type="entry name" value="PRK09194.1"/>
    <property type="match status" value="1"/>
</dbReference>
<dbReference type="InterPro" id="IPR002316">
    <property type="entry name" value="Pro-tRNA-ligase_IIa"/>
</dbReference>
<dbReference type="Gene3D" id="3.40.50.800">
    <property type="entry name" value="Anticodon-binding domain"/>
    <property type="match status" value="1"/>
</dbReference>
<dbReference type="InterPro" id="IPR004154">
    <property type="entry name" value="Anticodon-bd"/>
</dbReference>
<dbReference type="GO" id="GO:0006433">
    <property type="term" value="P:prolyl-tRNA aminoacylation"/>
    <property type="evidence" value="ECO:0007669"/>
    <property type="project" value="UniProtKB-UniRule"/>
</dbReference>
<dbReference type="HAMAP" id="MF_01569">
    <property type="entry name" value="Pro_tRNA_synth_type1"/>
    <property type="match status" value="1"/>
</dbReference>
<dbReference type="InterPro" id="IPR044140">
    <property type="entry name" value="ProRS_anticodon_short"/>
</dbReference>
<accession>A0AAW7QXG2</accession>
<dbReference type="PANTHER" id="PTHR42753:SF2">
    <property type="entry name" value="PROLINE--TRNA LIGASE"/>
    <property type="match status" value="1"/>
</dbReference>
<dbReference type="GO" id="GO:0002161">
    <property type="term" value="F:aminoacyl-tRNA deacylase activity"/>
    <property type="evidence" value="ECO:0007669"/>
    <property type="project" value="InterPro"/>
</dbReference>
<dbReference type="NCBIfam" id="TIGR00409">
    <property type="entry name" value="proS_fam_II"/>
    <property type="match status" value="1"/>
</dbReference>
<sequence length="570" mass="63146">MRTSHYLLGTLKETPADAEVISHQLMLRAGMIRKVAAGLYTWTPTGLRVLRKVEAVVREEMENAGALEVLMPMVQPADLWEESGRWEDYGPELLRLHDRNQRDFVLGPTHEEVISELVRKEINSYKQLPLNLFQIQTKFRDEIRPRFGVMRAREFIMKDAYSFHLDQASLQETYDAMHKAYCRIFERLGLDFRPVIADTGSIGGSSSHEFHVLAESGEDDIAFSDSSDYAANVELAEAVAPAQERPAGQAEMEKIATPNAKTIDALTEQFKLPVTQTVKTLIVHGAEEGQLVALMIRGDHNLNEIKAAKLPQVASPLVFASEEEIRAAIGAGPGSLGPVDLPLELVIDRSVAVMADFAAGANEDGYHFFGINWERDVALPAVADLRNVVEGDPSPCGQGTLQIKRGIEVGHIFQLGTKYSEAMKVGVLTDTGKHEMLTMGCYGIGVSRIVASAIEQNHDKFGITWPDALAPFQVAIVPMNMHKSVRVQETAEQLYAELKTAGIDVLFDDRKERPGVMFADMELIGIPHQIVIGERNLDEQAVEYKNRRSGEKTKVAIAEALQTLQKALHD</sequence>
<dbReference type="InterPro" id="IPR045864">
    <property type="entry name" value="aa-tRNA-synth_II/BPL/LPL"/>
</dbReference>
<dbReference type="Pfam" id="PF00587">
    <property type="entry name" value="tRNA-synt_2b"/>
    <property type="match status" value="1"/>
</dbReference>
<evidence type="ECO:0000313" key="12">
    <source>
        <dbReference type="EMBL" id="MDN7123513.1"/>
    </source>
</evidence>
<dbReference type="GO" id="GO:0005829">
    <property type="term" value="C:cytosol"/>
    <property type="evidence" value="ECO:0007669"/>
    <property type="project" value="TreeGrafter"/>
</dbReference>
<dbReference type="SUPFAM" id="SSF55826">
    <property type="entry name" value="YbaK/ProRS associated domain"/>
    <property type="match status" value="1"/>
</dbReference>
<reference evidence="12 13" key="1">
    <citation type="submission" date="2021-03" db="EMBL/GenBank/DDBJ databases">
        <title>Pseudidiomarina terrestris, a new bacterium isolated from saline soil.</title>
        <authorList>
            <person name="Galisteo C."/>
            <person name="De La Haba R."/>
            <person name="Sanchez-Porro C."/>
            <person name="Ventosa A."/>
        </authorList>
    </citation>
    <scope>NUCLEOTIDE SEQUENCE [LARGE SCALE GENOMIC DNA]</scope>
    <source>
        <strain evidence="12 13">1APP75-32.1</strain>
    </source>
</reference>
<keyword evidence="8 10" id="KW-0030">Aminoacyl-tRNA synthetase</keyword>
<evidence type="ECO:0000256" key="2">
    <source>
        <dbReference type="ARBA" id="ARBA00011738"/>
    </source>
</evidence>
<dbReference type="GO" id="GO:0005524">
    <property type="term" value="F:ATP binding"/>
    <property type="evidence" value="ECO:0007669"/>
    <property type="project" value="UniProtKB-UniRule"/>
</dbReference>
<comment type="subcellular location">
    <subcellularLocation>
        <location evidence="1 10">Cytoplasm</location>
    </subcellularLocation>
</comment>
<dbReference type="PANTHER" id="PTHR42753">
    <property type="entry name" value="MITOCHONDRIAL RIBOSOME PROTEIN L39/PROLYL-TRNA LIGASE FAMILY MEMBER"/>
    <property type="match status" value="1"/>
</dbReference>
<dbReference type="EC" id="6.1.1.15" evidence="10"/>
<feature type="domain" description="Aminoacyl-transfer RNA synthetases class-II family profile" evidence="11">
    <location>
        <begin position="33"/>
        <end position="466"/>
    </location>
</feature>
<comment type="catalytic activity">
    <reaction evidence="9 10">
        <text>tRNA(Pro) + L-proline + ATP = L-prolyl-tRNA(Pro) + AMP + diphosphate</text>
        <dbReference type="Rhea" id="RHEA:14305"/>
        <dbReference type="Rhea" id="RHEA-COMP:9700"/>
        <dbReference type="Rhea" id="RHEA-COMP:9702"/>
        <dbReference type="ChEBI" id="CHEBI:30616"/>
        <dbReference type="ChEBI" id="CHEBI:33019"/>
        <dbReference type="ChEBI" id="CHEBI:60039"/>
        <dbReference type="ChEBI" id="CHEBI:78442"/>
        <dbReference type="ChEBI" id="CHEBI:78532"/>
        <dbReference type="ChEBI" id="CHEBI:456215"/>
        <dbReference type="EC" id="6.1.1.15"/>
    </reaction>
</comment>